<reference evidence="2" key="1">
    <citation type="submission" date="2021-06" db="EMBL/GenBank/DDBJ databases">
        <authorList>
            <person name="Hodson N. C."/>
            <person name="Mongue J. A."/>
            <person name="Jaron S. K."/>
        </authorList>
    </citation>
    <scope>NUCLEOTIDE SEQUENCE</scope>
</reference>
<keyword evidence="1" id="KW-1133">Transmembrane helix</keyword>
<dbReference type="Proteomes" id="UP000708208">
    <property type="component" value="Unassembled WGS sequence"/>
</dbReference>
<sequence>MTAATGHGSRIVWNLGTVYRNNSIHSYYPSSKEDLISVFSLRCEKTLEERVSRFAILDQNATSVLKRGQEFKKKLFFPAVTEELKATSGSNNYVFVTGRTKRFKFITTHRVQYLRTEITYAAPFQIITWTGLFSMLGITAGSLGVAFKMLEKKSVVKSTLMSFFWVSVILIEQCDSETPARTRNGTVKTMCRIIFGFWIMMGIIITNGYKGIIKSNMLVNNPFSTDWKRIEELENFILYVPFSDSRVCQESVIEDPIPDTKTYKVRVKGTFGWKSFGTRPEPLFSYGDLLHVCEGVNIAIEKCRFQLELDLQKKSLSKYFGMKIPEWEKQTESVEGTSVDQEKQELMLKLQGILNHTVYFCENYLERVLVPKLKDGRKALIVEEDKLEFFMRRLRISDASMKWGSNKDEPDDFLTMPKKWMVTDWDGPLYQRVPKRMRTLMTSGIFWLWERWEQANFYRRKYLKEESFVRPLSFSGNDIYLVFQFLGAFWTFDAIALILEICLCYRRDVLTYLTTLGRIITRMIVVAVFLLRGFVQRICRSIQTVCQVKFTSWIGEFLGLLSKIY</sequence>
<feature type="transmembrane region" description="Helical" evidence="1">
    <location>
        <begin position="191"/>
        <end position="209"/>
    </location>
</feature>
<keyword evidence="1" id="KW-0472">Membrane</keyword>
<proteinExistence type="predicted"/>
<comment type="caution">
    <text evidence="2">The sequence shown here is derived from an EMBL/GenBank/DDBJ whole genome shotgun (WGS) entry which is preliminary data.</text>
</comment>
<feature type="transmembrane region" description="Helical" evidence="1">
    <location>
        <begin position="519"/>
        <end position="535"/>
    </location>
</feature>
<evidence type="ECO:0000313" key="2">
    <source>
        <dbReference type="EMBL" id="CAG7819847.1"/>
    </source>
</evidence>
<dbReference type="AlphaFoldDB" id="A0A8J2KNX0"/>
<organism evidence="2 3">
    <name type="scientific">Allacma fusca</name>
    <dbReference type="NCBI Taxonomy" id="39272"/>
    <lineage>
        <taxon>Eukaryota</taxon>
        <taxon>Metazoa</taxon>
        <taxon>Ecdysozoa</taxon>
        <taxon>Arthropoda</taxon>
        <taxon>Hexapoda</taxon>
        <taxon>Collembola</taxon>
        <taxon>Symphypleona</taxon>
        <taxon>Sminthuridae</taxon>
        <taxon>Allacma</taxon>
    </lineage>
</organism>
<evidence type="ECO:0000256" key="1">
    <source>
        <dbReference type="SAM" id="Phobius"/>
    </source>
</evidence>
<accession>A0A8J2KNX0</accession>
<protein>
    <submittedName>
        <fullName evidence="2">Uncharacterized protein</fullName>
    </submittedName>
</protein>
<keyword evidence="3" id="KW-1185">Reference proteome</keyword>
<feature type="transmembrane region" description="Helical" evidence="1">
    <location>
        <begin position="126"/>
        <end position="147"/>
    </location>
</feature>
<keyword evidence="1" id="KW-0812">Transmembrane</keyword>
<gene>
    <name evidence="2" type="ORF">AFUS01_LOCUS30268</name>
</gene>
<evidence type="ECO:0000313" key="3">
    <source>
        <dbReference type="Proteomes" id="UP000708208"/>
    </source>
</evidence>
<feature type="transmembrane region" description="Helical" evidence="1">
    <location>
        <begin position="479"/>
        <end position="499"/>
    </location>
</feature>
<name>A0A8J2KNX0_9HEXA</name>
<dbReference type="EMBL" id="CAJVCH010461640">
    <property type="protein sequence ID" value="CAG7819847.1"/>
    <property type="molecule type" value="Genomic_DNA"/>
</dbReference>